<evidence type="ECO:0008006" key="4">
    <source>
        <dbReference type="Google" id="ProtNLM"/>
    </source>
</evidence>
<dbReference type="EMBL" id="CP000359">
    <property type="protein sequence ID" value="ABF45996.1"/>
    <property type="molecule type" value="Genomic_DNA"/>
</dbReference>
<accession>Q1IXN8</accession>
<keyword evidence="1" id="KW-0732">Signal</keyword>
<feature type="signal peptide" evidence="1">
    <location>
        <begin position="1"/>
        <end position="27"/>
    </location>
</feature>
<name>Q1IXN8_DEIGD</name>
<keyword evidence="3" id="KW-1185">Reference proteome</keyword>
<reference evidence="2" key="1">
    <citation type="submission" date="2006-04" db="EMBL/GenBank/DDBJ databases">
        <title>Complete sequence of chromosome of Deinococcus geothermalis DSM 11300.</title>
        <authorList>
            <consortium name="US DOE Joint Genome Institute"/>
            <person name="Copeland A."/>
            <person name="Lucas S."/>
            <person name="Lapidus A."/>
            <person name="Barry K."/>
            <person name="Detter J.C."/>
            <person name="Glavina del Rio T."/>
            <person name="Hammon N."/>
            <person name="Israni S."/>
            <person name="Dalin E."/>
            <person name="Tice H."/>
            <person name="Pitluck S."/>
            <person name="Brettin T."/>
            <person name="Bruce D."/>
            <person name="Han C."/>
            <person name="Tapia R."/>
            <person name="Saunders E."/>
            <person name="Gilna P."/>
            <person name="Schmutz J."/>
            <person name="Larimer F."/>
            <person name="Land M."/>
            <person name="Hauser L."/>
            <person name="Kyrpides N."/>
            <person name="Kim E."/>
            <person name="Daly M.J."/>
            <person name="Fredrickson J.K."/>
            <person name="Makarova K.S."/>
            <person name="Gaidamakova E.K."/>
            <person name="Zhai M."/>
            <person name="Richardson P."/>
        </authorList>
    </citation>
    <scope>NUCLEOTIDE SEQUENCE</scope>
    <source>
        <strain evidence="2">DSM 11300</strain>
    </source>
</reference>
<evidence type="ECO:0000256" key="1">
    <source>
        <dbReference type="SAM" id="SignalP"/>
    </source>
</evidence>
<organism evidence="2 3">
    <name type="scientific">Deinococcus geothermalis (strain DSM 11300 / CIP 105573 / AG-3a)</name>
    <dbReference type="NCBI Taxonomy" id="319795"/>
    <lineage>
        <taxon>Bacteria</taxon>
        <taxon>Thermotogati</taxon>
        <taxon>Deinococcota</taxon>
        <taxon>Deinococci</taxon>
        <taxon>Deinococcales</taxon>
        <taxon>Deinococcaceae</taxon>
        <taxon>Deinococcus</taxon>
    </lineage>
</organism>
<evidence type="ECO:0000313" key="3">
    <source>
        <dbReference type="Proteomes" id="UP000002431"/>
    </source>
</evidence>
<proteinExistence type="predicted"/>
<sequence>MLRRSALYLLLPVSAALMMGCGSTPQASLPSSGQNQSSQNTTNVEGIISPSVQGEARQKLVSFLKSLPDTGDKIDRVILVDVDSGLLSQGLSQTPSVVASDTADASKYIEPFTKKVQREDNGPEMGQLNLGLCGDASTNKTGFYSRRSAEQQYAGFKASLVLPSSFTKASASDSLYMYGSIYDRLGSQGVEIGLVWKPSASKWVAYMSLNGYYPNASSTATTYDAKGVLLPVIQYDTGATAIYKMTDFRDASNTNIFYVSANFDGTVVAYRYSSSNDTTGVTPPTNLNPSSGYSRIGVRAITSIANGGQATTGSYMFGGQYANMQLITGVSNGTTTGTTTIDWTPTQTTENCVNNTTKVNASNPLPTKIYTNIDLR</sequence>
<dbReference type="HOGENOM" id="CLU_735131_0_0_0"/>
<evidence type="ECO:0000313" key="2">
    <source>
        <dbReference type="EMBL" id="ABF45996.1"/>
    </source>
</evidence>
<dbReference type="KEGG" id="dge:Dgeo_1701"/>
<dbReference type="AlphaFoldDB" id="Q1IXN8"/>
<feature type="chain" id="PRO_5004191431" description="Lipoprotein" evidence="1">
    <location>
        <begin position="28"/>
        <end position="376"/>
    </location>
</feature>
<protein>
    <recommendedName>
        <fullName evidence="4">Lipoprotein</fullName>
    </recommendedName>
</protein>
<dbReference type="PROSITE" id="PS51257">
    <property type="entry name" value="PROKAR_LIPOPROTEIN"/>
    <property type="match status" value="1"/>
</dbReference>
<dbReference type="Proteomes" id="UP000002431">
    <property type="component" value="Chromosome"/>
</dbReference>
<dbReference type="RefSeq" id="WP_011530827.1">
    <property type="nucleotide sequence ID" value="NC_008025.1"/>
</dbReference>
<gene>
    <name evidence="2" type="ordered locus">Dgeo_1701</name>
</gene>